<keyword evidence="5" id="KW-0227">DNA damage</keyword>
<dbReference type="Gene3D" id="1.10.8.50">
    <property type="match status" value="1"/>
</dbReference>
<evidence type="ECO:0000259" key="16">
    <source>
        <dbReference type="PROSITE" id="PS51068"/>
    </source>
</evidence>
<dbReference type="InterPro" id="IPR000214">
    <property type="entry name" value="Znf_DNA_glyclase/AP_lyase"/>
</dbReference>
<keyword evidence="4" id="KW-0479">Metal-binding</keyword>
<keyword evidence="10" id="KW-0234">DNA repair</keyword>
<protein>
    <submittedName>
        <fullName evidence="17">DNA-formamidopyrimidine glycosylase family protein</fullName>
    </submittedName>
</protein>
<sequence>MTLDPMPELPDITVYVDRLADKVQGRVLRRVKVLNPFLLRTALPPLGEAEGRTVTGVERLGKRVVLALDSGLFLVIHLMIAGRLRWLLPGGKPPGKISLAVFEFDHGGVVLTEAGSKRRASLHVLADRAALDAMDPGGIDVMSASLDDFSERLTRENHTLKRVLTDPRLFSGIGNAYSDEILFRAQLSPIQLSQKLAPEQIERLYHATQTVLAEWIARLDKEAGDWPEKVTAFHPQMAVHGKYDQPCPVCGTPVQRIVYADNETNYCARCQTGGKLLADRALSTLLHRSWPKNIDELP</sequence>
<dbReference type="Pfam" id="PF06831">
    <property type="entry name" value="H2TH"/>
    <property type="match status" value="1"/>
</dbReference>
<dbReference type="Proteomes" id="UP001303946">
    <property type="component" value="Chromosome"/>
</dbReference>
<evidence type="ECO:0000256" key="12">
    <source>
        <dbReference type="ARBA" id="ARBA00023268"/>
    </source>
</evidence>
<dbReference type="PROSITE" id="PS51066">
    <property type="entry name" value="ZF_FPG_2"/>
    <property type="match status" value="1"/>
</dbReference>
<dbReference type="PANTHER" id="PTHR22993">
    <property type="entry name" value="FORMAMIDOPYRIMIDINE-DNA GLYCOSYLASE"/>
    <property type="match status" value="1"/>
</dbReference>
<dbReference type="InterPro" id="IPR010663">
    <property type="entry name" value="Znf_FPG/IleRS"/>
</dbReference>
<keyword evidence="8" id="KW-0862">Zinc</keyword>
<evidence type="ECO:0000256" key="10">
    <source>
        <dbReference type="ARBA" id="ARBA00023204"/>
    </source>
</evidence>
<evidence type="ECO:0000256" key="9">
    <source>
        <dbReference type="ARBA" id="ARBA00023125"/>
    </source>
</evidence>
<dbReference type="EMBL" id="CP136336">
    <property type="protein sequence ID" value="WOB08169.1"/>
    <property type="molecule type" value="Genomic_DNA"/>
</dbReference>
<dbReference type="RefSeq" id="WP_316700863.1">
    <property type="nucleotide sequence ID" value="NZ_CP136336.1"/>
</dbReference>
<evidence type="ECO:0000256" key="5">
    <source>
        <dbReference type="ARBA" id="ARBA00022763"/>
    </source>
</evidence>
<comment type="catalytic activity">
    <reaction evidence="1">
        <text>Hydrolysis of DNA containing ring-opened 7-methylguanine residues, releasing 2,6-diamino-4-hydroxy-5-(N-methyl)formamidopyrimidine.</text>
        <dbReference type="EC" id="3.2.2.23"/>
    </reaction>
</comment>
<dbReference type="SUPFAM" id="SSF57716">
    <property type="entry name" value="Glucocorticoid receptor-like (DNA-binding domain)"/>
    <property type="match status" value="1"/>
</dbReference>
<keyword evidence="18" id="KW-1185">Reference proteome</keyword>
<evidence type="ECO:0000256" key="8">
    <source>
        <dbReference type="ARBA" id="ARBA00022833"/>
    </source>
</evidence>
<dbReference type="InterPro" id="IPR010979">
    <property type="entry name" value="Ribosomal_uS13-like_H2TH"/>
</dbReference>
<dbReference type="SMART" id="SM00898">
    <property type="entry name" value="Fapy_DNA_glyco"/>
    <property type="match status" value="1"/>
</dbReference>
<keyword evidence="6 14" id="KW-0863">Zinc-finger</keyword>
<evidence type="ECO:0000313" key="17">
    <source>
        <dbReference type="EMBL" id="WOB08169.1"/>
    </source>
</evidence>
<dbReference type="SMART" id="SM01232">
    <property type="entry name" value="H2TH"/>
    <property type="match status" value="1"/>
</dbReference>
<proteinExistence type="inferred from homology"/>
<reference evidence="17 18" key="1">
    <citation type="submission" date="2023-10" db="EMBL/GenBank/DDBJ databases">
        <title>Bacteria for the degradation of biodegradable plastic PBAT(Polybutylene adipate terephthalate).</title>
        <authorList>
            <person name="Weon H.-Y."/>
            <person name="Yeon J."/>
        </authorList>
    </citation>
    <scope>NUCLEOTIDE SEQUENCE [LARGE SCALE GENOMIC DNA]</scope>
    <source>
        <strain evidence="17 18">SBD 7-3</strain>
    </source>
</reference>
<keyword evidence="12" id="KW-0511">Multifunctional enzyme</keyword>
<name>A0ABZ0CT75_9BURK</name>
<evidence type="ECO:0000256" key="6">
    <source>
        <dbReference type="ARBA" id="ARBA00022771"/>
    </source>
</evidence>
<feature type="domain" description="Formamidopyrimidine-DNA glycosylase catalytic" evidence="16">
    <location>
        <begin position="7"/>
        <end position="171"/>
    </location>
</feature>
<keyword evidence="9" id="KW-0238">DNA-binding</keyword>
<evidence type="ECO:0000256" key="7">
    <source>
        <dbReference type="ARBA" id="ARBA00022801"/>
    </source>
</evidence>
<keyword evidence="7" id="KW-0378">Hydrolase</keyword>
<dbReference type="InterPro" id="IPR015886">
    <property type="entry name" value="H2TH_FPG"/>
</dbReference>
<dbReference type="InterPro" id="IPR012319">
    <property type="entry name" value="FPG_cat"/>
</dbReference>
<evidence type="ECO:0000256" key="13">
    <source>
        <dbReference type="ARBA" id="ARBA00023295"/>
    </source>
</evidence>
<comment type="cofactor">
    <cofactor evidence="2">
        <name>Zn(2+)</name>
        <dbReference type="ChEBI" id="CHEBI:29105"/>
    </cofactor>
</comment>
<evidence type="ECO:0000313" key="18">
    <source>
        <dbReference type="Proteomes" id="UP001303946"/>
    </source>
</evidence>
<dbReference type="Gene3D" id="3.20.190.10">
    <property type="entry name" value="MutM-like, N-terminal"/>
    <property type="match status" value="1"/>
</dbReference>
<organism evidence="17 18">
    <name type="scientific">Piscinibacter gummiphilus</name>
    <dbReference type="NCBI Taxonomy" id="946333"/>
    <lineage>
        <taxon>Bacteria</taxon>
        <taxon>Pseudomonadati</taxon>
        <taxon>Pseudomonadota</taxon>
        <taxon>Betaproteobacteria</taxon>
        <taxon>Burkholderiales</taxon>
        <taxon>Sphaerotilaceae</taxon>
        <taxon>Piscinibacter</taxon>
    </lineage>
</organism>
<evidence type="ECO:0000256" key="11">
    <source>
        <dbReference type="ARBA" id="ARBA00023239"/>
    </source>
</evidence>
<evidence type="ECO:0000256" key="14">
    <source>
        <dbReference type="PROSITE-ProRule" id="PRU00391"/>
    </source>
</evidence>
<evidence type="ECO:0000256" key="1">
    <source>
        <dbReference type="ARBA" id="ARBA00001668"/>
    </source>
</evidence>
<dbReference type="Pfam" id="PF06827">
    <property type="entry name" value="zf-FPG_IleRS"/>
    <property type="match status" value="1"/>
</dbReference>
<dbReference type="SUPFAM" id="SSF46946">
    <property type="entry name" value="S13-like H2TH domain"/>
    <property type="match status" value="1"/>
</dbReference>
<gene>
    <name evidence="17" type="ORF">RXV79_25115</name>
</gene>
<evidence type="ECO:0000256" key="3">
    <source>
        <dbReference type="ARBA" id="ARBA00009409"/>
    </source>
</evidence>
<keyword evidence="13" id="KW-0326">Glycosidase</keyword>
<dbReference type="CDD" id="cd08973">
    <property type="entry name" value="BaFpgNei_N_1"/>
    <property type="match status" value="1"/>
</dbReference>
<evidence type="ECO:0000259" key="15">
    <source>
        <dbReference type="PROSITE" id="PS51066"/>
    </source>
</evidence>
<comment type="similarity">
    <text evidence="3">Belongs to the FPG family.</text>
</comment>
<evidence type="ECO:0000256" key="2">
    <source>
        <dbReference type="ARBA" id="ARBA00001947"/>
    </source>
</evidence>
<feature type="domain" description="FPG-type" evidence="15">
    <location>
        <begin position="238"/>
        <end position="272"/>
    </location>
</feature>
<keyword evidence="11" id="KW-0456">Lyase</keyword>
<evidence type="ECO:0000256" key="4">
    <source>
        <dbReference type="ARBA" id="ARBA00022723"/>
    </source>
</evidence>
<dbReference type="Pfam" id="PF01149">
    <property type="entry name" value="Fapy_DNA_glyco"/>
    <property type="match status" value="1"/>
</dbReference>
<accession>A0ABZ0CT75</accession>
<dbReference type="PROSITE" id="PS51068">
    <property type="entry name" value="FPG_CAT"/>
    <property type="match status" value="1"/>
</dbReference>
<dbReference type="PANTHER" id="PTHR22993:SF9">
    <property type="entry name" value="FORMAMIDOPYRIMIDINE-DNA GLYCOSYLASE"/>
    <property type="match status" value="1"/>
</dbReference>
<dbReference type="InterPro" id="IPR035937">
    <property type="entry name" value="FPG_N"/>
</dbReference>
<dbReference type="SUPFAM" id="SSF81624">
    <property type="entry name" value="N-terminal domain of MutM-like DNA repair proteins"/>
    <property type="match status" value="1"/>
</dbReference>